<protein>
    <submittedName>
        <fullName evidence="1">Uncharacterized protein</fullName>
    </submittedName>
</protein>
<accession>A0A366EW57</accession>
<comment type="caution">
    <text evidence="1">The sequence shown here is derived from an EMBL/GenBank/DDBJ whole genome shotgun (WGS) entry which is preliminary data.</text>
</comment>
<dbReference type="Proteomes" id="UP000252118">
    <property type="component" value="Unassembled WGS sequence"/>
</dbReference>
<dbReference type="AlphaFoldDB" id="A0A366EW57"/>
<evidence type="ECO:0000313" key="2">
    <source>
        <dbReference type="Proteomes" id="UP000252118"/>
    </source>
</evidence>
<organism evidence="1 2">
    <name type="scientific">Rossellomorea aquimaris</name>
    <dbReference type="NCBI Taxonomy" id="189382"/>
    <lineage>
        <taxon>Bacteria</taxon>
        <taxon>Bacillati</taxon>
        <taxon>Bacillota</taxon>
        <taxon>Bacilli</taxon>
        <taxon>Bacillales</taxon>
        <taxon>Bacillaceae</taxon>
        <taxon>Rossellomorea</taxon>
    </lineage>
</organism>
<proteinExistence type="predicted"/>
<sequence length="652" mass="70805">MVRKKKKPILGKVIDCKIDLPPRGCPGIFPFEGCTNPIIQLDQKGMISCEGIISGRVLCDYQPLQGVTVTLSSSFTGLVFDNETPVTDSTGRFSTRVTVAPGTSIIPNVIVTATAMVIGKTIKDSISVRVDCIKCKHPELMLDPIKEPVGCKGAKLSGRLLCDGRAIGNAAISFIIESPSKRIVITPNPAITQSDGKFTATLVLFPDVKETITITAITKLGGKKVTSETREVKVRCVKCENPDIKVTNLKKIDCRAIVSGKVTCDGVPQANVPVTLTGSPILKYKPPVPVTNEKGEFSAVVKVKNGTKFQSAFYKAEAKVDGKTVSDTDRVIAGCNKCEKPKLTLEVPCEVIPCKGTKLTGQLTCDGTPIRHAAIKIAIIDSSPGAVEVNPNPARTNEHGEYETMITPVSGKSEDISIQATTIFGDTVIKSMIKTVKIHCQCKEPTIELDHIKEIDCCGKVSGKVCCDKKPLHDVKVKLSSPTLHFDPHVVSTDEHGRFTSDAKVPPNTPFKDVIYSASIVIEDEEIVEKAFVYAGCRKCSEVKLIFKVPPYVGCKGARLTGRVLCDSRPLEDIKVHFEVKEEHYKGVIAPNPAITDEEGNYSAKIISEYGMHDRISIQAYVVMDGKKISTKPYEVHIKCVCPPEECSCEYD</sequence>
<gene>
    <name evidence="1" type="ORF">DET59_103288</name>
</gene>
<evidence type="ECO:0000313" key="1">
    <source>
        <dbReference type="EMBL" id="RBP06156.1"/>
    </source>
</evidence>
<name>A0A366EW57_9BACI</name>
<reference evidence="1 2" key="1">
    <citation type="submission" date="2018-06" db="EMBL/GenBank/DDBJ databases">
        <title>Freshwater and sediment microbial communities from various areas in North America, analyzing microbe dynamics in response to fracking.</title>
        <authorList>
            <person name="Lamendella R."/>
        </authorList>
    </citation>
    <scope>NUCLEOTIDE SEQUENCE [LARGE SCALE GENOMIC DNA]</scope>
    <source>
        <strain evidence="1 2">97B</strain>
    </source>
</reference>
<dbReference type="EMBL" id="QNRJ01000003">
    <property type="protein sequence ID" value="RBP06156.1"/>
    <property type="molecule type" value="Genomic_DNA"/>
</dbReference>